<name>A0A8H7EV09_9FUNG</name>
<accession>A0A8H7EV09</accession>
<dbReference type="Pfam" id="PF12937">
    <property type="entry name" value="F-box-like"/>
    <property type="match status" value="1"/>
</dbReference>
<keyword evidence="3" id="KW-1185">Reference proteome</keyword>
<sequence length="580" mass="67648">MPRHSLLSAEVKNLSLPTCNEALPPEILQDIADRLPRRTWPLLVTVCRSWYDALIPLLYGSVEIHSDKQFASFLNTLITMTTTRSNRSVVQYVHELRIEHVMYENNLPLPAQLLSNTLPDASTTTANNNKGYLKWLPFLPGLDYLERVVVKHRFLIPSSLPISYFRHRLRALSVTIMRKEEWYQAMTELEALEELDIYFQPYKGTEARDEIISVADLEMLHNTLSRLRCLRLDTLWSFRIEELQDIVPCHTVRELSLKKKSVYLWYPYFSRKYTQLETLSLSPPEYELFHTQKDAKSLAASCQHLKKLNMAGFEDYRLFLDHLASIRAPMTYLVCHYGEASWFGQKTQAFSRTLSQVNIWVKQKRDIHEILEPLKLCPVLVDLVIWFYQTPVEVDVILNALEGLEHLFLRAPQIDTRQNTVLLTEGQPWQQQHRKLRRLKIHAKEIDNQVYLYLSAYCPRLYSLGCWYDVPVRQEHTIYYPLAGLKCLDIHSEKDCVYKLTRLNDTGCTADGDTVSQQSLRDTRWYSYDSKKRLVRLKSTQLQEVLGNLGSVRTGGLRSSLFTVLCHYVDSVKLNQQEVI</sequence>
<feature type="domain" description="F-box" evidence="1">
    <location>
        <begin position="22"/>
        <end position="54"/>
    </location>
</feature>
<dbReference type="Gene3D" id="3.80.10.10">
    <property type="entry name" value="Ribonuclease Inhibitor"/>
    <property type="match status" value="1"/>
</dbReference>
<evidence type="ECO:0000313" key="3">
    <source>
        <dbReference type="Proteomes" id="UP000605846"/>
    </source>
</evidence>
<dbReference type="SUPFAM" id="SSF81383">
    <property type="entry name" value="F-box domain"/>
    <property type="match status" value="1"/>
</dbReference>
<reference evidence="2" key="1">
    <citation type="submission" date="2020-01" db="EMBL/GenBank/DDBJ databases">
        <title>Genome Sequencing of Three Apophysomyces-Like Fungal Strains Confirms a Novel Fungal Genus in the Mucoromycota with divergent Burkholderia-like Endosymbiotic Bacteria.</title>
        <authorList>
            <person name="Stajich J.E."/>
            <person name="Macias A.M."/>
            <person name="Carter-House D."/>
            <person name="Lovett B."/>
            <person name="Kasson L.R."/>
            <person name="Berry K."/>
            <person name="Grigoriev I."/>
            <person name="Chang Y."/>
            <person name="Spatafora J."/>
            <person name="Kasson M.T."/>
        </authorList>
    </citation>
    <scope>NUCLEOTIDE SEQUENCE</scope>
    <source>
        <strain evidence="2">NRRL A-21654</strain>
    </source>
</reference>
<organism evidence="2 3">
    <name type="scientific">Apophysomyces ossiformis</name>
    <dbReference type="NCBI Taxonomy" id="679940"/>
    <lineage>
        <taxon>Eukaryota</taxon>
        <taxon>Fungi</taxon>
        <taxon>Fungi incertae sedis</taxon>
        <taxon>Mucoromycota</taxon>
        <taxon>Mucoromycotina</taxon>
        <taxon>Mucoromycetes</taxon>
        <taxon>Mucorales</taxon>
        <taxon>Mucorineae</taxon>
        <taxon>Mucoraceae</taxon>
        <taxon>Apophysomyces</taxon>
    </lineage>
</organism>
<dbReference type="Proteomes" id="UP000605846">
    <property type="component" value="Unassembled WGS sequence"/>
</dbReference>
<dbReference type="InterPro" id="IPR032675">
    <property type="entry name" value="LRR_dom_sf"/>
</dbReference>
<comment type="caution">
    <text evidence="2">The sequence shown here is derived from an EMBL/GenBank/DDBJ whole genome shotgun (WGS) entry which is preliminary data.</text>
</comment>
<dbReference type="SUPFAM" id="SSF52047">
    <property type="entry name" value="RNI-like"/>
    <property type="match status" value="1"/>
</dbReference>
<protein>
    <recommendedName>
        <fullName evidence="1">F-box domain-containing protein</fullName>
    </recommendedName>
</protein>
<dbReference type="OrthoDB" id="2234898at2759"/>
<dbReference type="AlphaFoldDB" id="A0A8H7EV09"/>
<evidence type="ECO:0000313" key="2">
    <source>
        <dbReference type="EMBL" id="KAF7730066.1"/>
    </source>
</evidence>
<dbReference type="InterPro" id="IPR001810">
    <property type="entry name" value="F-box_dom"/>
</dbReference>
<evidence type="ECO:0000259" key="1">
    <source>
        <dbReference type="Pfam" id="PF12937"/>
    </source>
</evidence>
<dbReference type="InterPro" id="IPR036047">
    <property type="entry name" value="F-box-like_dom_sf"/>
</dbReference>
<gene>
    <name evidence="2" type="ORF">EC973_003011</name>
</gene>
<proteinExistence type="predicted"/>
<dbReference type="EMBL" id="JABAYA010000019">
    <property type="protein sequence ID" value="KAF7730066.1"/>
    <property type="molecule type" value="Genomic_DNA"/>
</dbReference>